<gene>
    <name evidence="3" type="ORF">GRI62_09715</name>
</gene>
<dbReference type="CDD" id="cd06193">
    <property type="entry name" value="siderophore_interacting"/>
    <property type="match status" value="1"/>
</dbReference>
<keyword evidence="4" id="KW-1185">Reference proteome</keyword>
<dbReference type="InterPro" id="IPR007037">
    <property type="entry name" value="SIP_rossman_dom"/>
</dbReference>
<evidence type="ECO:0000313" key="3">
    <source>
        <dbReference type="EMBL" id="MXO93882.1"/>
    </source>
</evidence>
<evidence type="ECO:0000259" key="2">
    <source>
        <dbReference type="PROSITE" id="PS51384"/>
    </source>
</evidence>
<reference evidence="3 4" key="1">
    <citation type="submission" date="2019-12" db="EMBL/GenBank/DDBJ databases">
        <title>Genomic-based taxomic classification of the family Erythrobacteraceae.</title>
        <authorList>
            <person name="Xu L."/>
        </authorList>
    </citation>
    <scope>NUCLEOTIDE SEQUENCE [LARGE SCALE GENOMIC DNA]</scope>
    <source>
        <strain evidence="3 4">RC4-10-4</strain>
    </source>
</reference>
<evidence type="ECO:0000256" key="1">
    <source>
        <dbReference type="ARBA" id="ARBA00035644"/>
    </source>
</evidence>
<organism evidence="3 4">
    <name type="scientific">Aurantiacibacter arachoides</name>
    <dbReference type="NCBI Taxonomy" id="1850444"/>
    <lineage>
        <taxon>Bacteria</taxon>
        <taxon>Pseudomonadati</taxon>
        <taxon>Pseudomonadota</taxon>
        <taxon>Alphaproteobacteria</taxon>
        <taxon>Sphingomonadales</taxon>
        <taxon>Erythrobacteraceae</taxon>
        <taxon>Aurantiacibacter</taxon>
    </lineage>
</organism>
<evidence type="ECO:0000313" key="4">
    <source>
        <dbReference type="Proteomes" id="UP000460626"/>
    </source>
</evidence>
<dbReference type="Gene3D" id="3.40.50.80">
    <property type="entry name" value="Nucleotide-binding domain of ferredoxin-NADP reductase (FNR) module"/>
    <property type="match status" value="1"/>
</dbReference>
<dbReference type="InterPro" id="IPR039261">
    <property type="entry name" value="FNR_nucleotide-bd"/>
</dbReference>
<dbReference type="GO" id="GO:0016491">
    <property type="term" value="F:oxidoreductase activity"/>
    <property type="evidence" value="ECO:0007669"/>
    <property type="project" value="InterPro"/>
</dbReference>
<accession>A0A845A384</accession>
<comment type="caution">
    <text evidence="3">The sequence shown here is derived from an EMBL/GenBank/DDBJ whole genome shotgun (WGS) entry which is preliminary data.</text>
</comment>
<feature type="domain" description="FAD-binding FR-type" evidence="2">
    <location>
        <begin position="11"/>
        <end position="120"/>
    </location>
</feature>
<dbReference type="InterPro" id="IPR017938">
    <property type="entry name" value="Riboflavin_synthase-like_b-brl"/>
</dbReference>
<dbReference type="Proteomes" id="UP000460626">
    <property type="component" value="Unassembled WGS sequence"/>
</dbReference>
<name>A0A845A384_9SPHN</name>
<dbReference type="PANTHER" id="PTHR30157:SF0">
    <property type="entry name" value="NADPH-DEPENDENT FERRIC-CHELATE REDUCTASE"/>
    <property type="match status" value="1"/>
</dbReference>
<dbReference type="OrthoDB" id="9814826at2"/>
<sequence length="264" mass="28762">MLHERLSLARPNPKNATVLHARKLSPSMLRITLGGPEFVDFPPNQAGGYLKLLLDGAGDAERSIVRTYTIRHQRNGEFDVDFALHADAHDEAGPATRWALAAQPGDTIAIGGPGAAKPLPAGFDYFLNAGDMTALPAIAVNLESLAHDARGAAFLEVRDEADRQDLIAPPGIDIHWLINPVPGSRPELLEDAVRSVPWPAGRLYAWAACEFSGMRRLRAYLREERGLGSDRLYLSSYWKSGLAEEAHKIVKRDDANSAVTGRAE</sequence>
<dbReference type="InterPro" id="IPR013113">
    <property type="entry name" value="SIP_FAD-bd"/>
</dbReference>
<dbReference type="PANTHER" id="PTHR30157">
    <property type="entry name" value="FERRIC REDUCTASE, NADPH-DEPENDENT"/>
    <property type="match status" value="1"/>
</dbReference>
<dbReference type="EMBL" id="WTYH01000001">
    <property type="protein sequence ID" value="MXO93882.1"/>
    <property type="molecule type" value="Genomic_DNA"/>
</dbReference>
<dbReference type="Pfam" id="PF04954">
    <property type="entry name" value="SIP"/>
    <property type="match status" value="1"/>
</dbReference>
<dbReference type="SUPFAM" id="SSF63380">
    <property type="entry name" value="Riboflavin synthase domain-like"/>
    <property type="match status" value="1"/>
</dbReference>
<dbReference type="RefSeq" id="WP_131453169.1">
    <property type="nucleotide sequence ID" value="NZ_BMJK01000001.1"/>
</dbReference>
<dbReference type="InterPro" id="IPR017927">
    <property type="entry name" value="FAD-bd_FR_type"/>
</dbReference>
<comment type="similarity">
    <text evidence="1">Belongs to the SIP oxidoreductase family.</text>
</comment>
<proteinExistence type="inferred from homology"/>
<dbReference type="PROSITE" id="PS51384">
    <property type="entry name" value="FAD_FR"/>
    <property type="match status" value="1"/>
</dbReference>
<protein>
    <submittedName>
        <fullName evidence="3">Siderophore-interacting protein</fullName>
    </submittedName>
</protein>
<dbReference type="AlphaFoldDB" id="A0A845A384"/>
<dbReference type="Gene3D" id="2.40.30.10">
    <property type="entry name" value="Translation factors"/>
    <property type="match status" value="1"/>
</dbReference>
<dbReference type="InterPro" id="IPR039374">
    <property type="entry name" value="SIP_fam"/>
</dbReference>
<dbReference type="Pfam" id="PF08021">
    <property type="entry name" value="FAD_binding_9"/>
    <property type="match status" value="1"/>
</dbReference>